<gene>
    <name evidence="1" type="ORF">DVH24_003217</name>
</gene>
<dbReference type="Proteomes" id="UP000290289">
    <property type="component" value="Chromosome 11"/>
</dbReference>
<name>A0A498IHY4_MALDO</name>
<comment type="caution">
    <text evidence="1">The sequence shown here is derived from an EMBL/GenBank/DDBJ whole genome shotgun (WGS) entry which is preliminary data.</text>
</comment>
<dbReference type="AlphaFoldDB" id="A0A498IHY4"/>
<keyword evidence="2" id="KW-1185">Reference proteome</keyword>
<protein>
    <submittedName>
        <fullName evidence="1">Uncharacterized protein</fullName>
    </submittedName>
</protein>
<evidence type="ECO:0000313" key="1">
    <source>
        <dbReference type="EMBL" id="RXH82719.1"/>
    </source>
</evidence>
<reference evidence="1 2" key="1">
    <citation type="submission" date="2018-10" db="EMBL/GenBank/DDBJ databases">
        <title>A high-quality apple genome assembly.</title>
        <authorList>
            <person name="Hu J."/>
        </authorList>
    </citation>
    <scope>NUCLEOTIDE SEQUENCE [LARGE SCALE GENOMIC DNA]</scope>
    <source>
        <strain evidence="2">cv. HFTH1</strain>
        <tissue evidence="1">Young leaf</tissue>
    </source>
</reference>
<organism evidence="1 2">
    <name type="scientific">Malus domestica</name>
    <name type="common">Apple</name>
    <name type="synonym">Pyrus malus</name>
    <dbReference type="NCBI Taxonomy" id="3750"/>
    <lineage>
        <taxon>Eukaryota</taxon>
        <taxon>Viridiplantae</taxon>
        <taxon>Streptophyta</taxon>
        <taxon>Embryophyta</taxon>
        <taxon>Tracheophyta</taxon>
        <taxon>Spermatophyta</taxon>
        <taxon>Magnoliopsida</taxon>
        <taxon>eudicotyledons</taxon>
        <taxon>Gunneridae</taxon>
        <taxon>Pentapetalae</taxon>
        <taxon>rosids</taxon>
        <taxon>fabids</taxon>
        <taxon>Rosales</taxon>
        <taxon>Rosaceae</taxon>
        <taxon>Amygdaloideae</taxon>
        <taxon>Maleae</taxon>
        <taxon>Malus</taxon>
    </lineage>
</organism>
<dbReference type="EMBL" id="RDQH01000337">
    <property type="protein sequence ID" value="RXH82719.1"/>
    <property type="molecule type" value="Genomic_DNA"/>
</dbReference>
<evidence type="ECO:0000313" key="2">
    <source>
        <dbReference type="Proteomes" id="UP000290289"/>
    </source>
</evidence>
<accession>A0A498IHY4</accession>
<proteinExistence type="predicted"/>
<sequence>MLNDYNVRWEVSKDMLTPLPDPFNPYRPCTSIHPWNHDLGFKFSISVFTKEVLVCYKLSLHLTGVSLALSPSTSDMVWSLKSKSYGSCTKHMYSLLLLSKEKLPLGYVHYQSTQAEQRLVEGCASSR</sequence>